<keyword evidence="12" id="KW-1185">Reference proteome</keyword>
<evidence type="ECO:0000256" key="3">
    <source>
        <dbReference type="ARBA" id="ARBA00022473"/>
    </source>
</evidence>
<dbReference type="GO" id="GO:0090090">
    <property type="term" value="P:negative regulation of canonical Wnt signaling pathway"/>
    <property type="evidence" value="ECO:0007669"/>
    <property type="project" value="TreeGrafter"/>
</dbReference>
<name>A0A1S3SL89_SALSA</name>
<gene>
    <name evidence="13" type="primary">LOC106610335</name>
</gene>
<dbReference type="GeneID" id="106610335"/>
<proteinExistence type="inferred from homology"/>
<protein>
    <submittedName>
        <fullName evidence="13">Dickkopf-related protein 2</fullName>
    </submittedName>
</protein>
<dbReference type="Pfam" id="PF21479">
    <property type="entry name" value="DIKK1-2-4_C-subdom2"/>
    <property type="match status" value="1"/>
</dbReference>
<feature type="signal peptide" evidence="8">
    <location>
        <begin position="1"/>
        <end position="25"/>
    </location>
</feature>
<feature type="domain" description="Dickkopf-related protein 1/2/4 C-terminal subdomain 2" evidence="10">
    <location>
        <begin position="199"/>
        <end position="246"/>
    </location>
</feature>
<dbReference type="PANTHER" id="PTHR12113:SF12">
    <property type="entry name" value="DICKKOPF-RELATED PROTEIN 2"/>
    <property type="match status" value="1"/>
</dbReference>
<dbReference type="CDD" id="cd23273">
    <property type="entry name" value="Dkk2_Cys2"/>
    <property type="match status" value="1"/>
</dbReference>
<keyword evidence="7" id="KW-1015">Disulfide bond</keyword>
<evidence type="ECO:0000256" key="4">
    <source>
        <dbReference type="ARBA" id="ARBA00022525"/>
    </source>
</evidence>
<dbReference type="Bgee" id="ENSSSAG00000050762">
    <property type="expression patterns" value="Expressed in pharyngeal gill and 17 other cell types or tissues"/>
</dbReference>
<dbReference type="PANTHER" id="PTHR12113">
    <property type="entry name" value="DICKKOPF3-LIKE 3"/>
    <property type="match status" value="1"/>
</dbReference>
<dbReference type="GO" id="GO:0039706">
    <property type="term" value="F:co-receptor binding"/>
    <property type="evidence" value="ECO:0007669"/>
    <property type="project" value="TreeGrafter"/>
</dbReference>
<dbReference type="GO" id="GO:0005615">
    <property type="term" value="C:extracellular space"/>
    <property type="evidence" value="ECO:0007669"/>
    <property type="project" value="TreeGrafter"/>
</dbReference>
<dbReference type="InterPro" id="IPR047302">
    <property type="entry name" value="Dkk2_Cys2"/>
</dbReference>
<dbReference type="InterPro" id="IPR006796">
    <property type="entry name" value="Dickkopf_N"/>
</dbReference>
<dbReference type="GO" id="GO:0048019">
    <property type="term" value="F:receptor antagonist activity"/>
    <property type="evidence" value="ECO:0007669"/>
    <property type="project" value="TreeGrafter"/>
</dbReference>
<feature type="domain" description="Dickkopf N-terminal cysteine-rich" evidence="9">
    <location>
        <begin position="70"/>
        <end position="121"/>
    </location>
</feature>
<accession>A0A1S3SL89</accession>
<sequence>MLVLSRNRFWCVFALLVAALRMGESQRAERSKPNSIKAALLGEPTPATNRSANLQPGITKKGNILAQVYPCSSDKECTVGSYCHSPQQAPSRCLTCRRRKKRCHRDAMCCPSNRCSNYVCVPISESILSPHISALDDHNKLSTKDSTVDWKKSGKAAQAKHSIKGHEGDPCLRSSDCSVGYCCARHFWTKICKPVLRQGEVCTKQRKKGSHGLEIFQRCDCAKGLSCKVWKDATSSSKSRLHMCQRI</sequence>
<keyword evidence="4" id="KW-0964">Secreted</keyword>
<evidence type="ECO:0000313" key="13">
    <source>
        <dbReference type="RefSeq" id="XP_014065108.2"/>
    </source>
</evidence>
<dbReference type="Pfam" id="PF21481">
    <property type="entry name" value="DIKK1-2-4_C-subdom1"/>
    <property type="match status" value="1"/>
</dbReference>
<evidence type="ECO:0000259" key="11">
    <source>
        <dbReference type="Pfam" id="PF21481"/>
    </source>
</evidence>
<comment type="subcellular location">
    <subcellularLocation>
        <location evidence="1">Secreted</location>
    </subcellularLocation>
</comment>
<evidence type="ECO:0000256" key="7">
    <source>
        <dbReference type="ARBA" id="ARBA00023157"/>
    </source>
</evidence>
<dbReference type="PaxDb" id="8030-ENSSSAP00000050850"/>
<evidence type="ECO:0000259" key="10">
    <source>
        <dbReference type="Pfam" id="PF21479"/>
    </source>
</evidence>
<organism evidence="12 13">
    <name type="scientific">Salmo salar</name>
    <name type="common">Atlantic salmon</name>
    <dbReference type="NCBI Taxonomy" id="8030"/>
    <lineage>
        <taxon>Eukaryota</taxon>
        <taxon>Metazoa</taxon>
        <taxon>Chordata</taxon>
        <taxon>Craniata</taxon>
        <taxon>Vertebrata</taxon>
        <taxon>Euteleostomi</taxon>
        <taxon>Actinopterygii</taxon>
        <taxon>Neopterygii</taxon>
        <taxon>Teleostei</taxon>
        <taxon>Protacanthopterygii</taxon>
        <taxon>Salmoniformes</taxon>
        <taxon>Salmonidae</taxon>
        <taxon>Salmoninae</taxon>
        <taxon>Salmo</taxon>
    </lineage>
</organism>
<dbReference type="CDD" id="cd23015">
    <property type="entry name" value="Dkk2_Cys1"/>
    <property type="match status" value="1"/>
</dbReference>
<dbReference type="Proteomes" id="UP001652741">
    <property type="component" value="Chromosome ssa04"/>
</dbReference>
<dbReference type="InterPro" id="IPR047303">
    <property type="entry name" value="Dkk2_Cys1"/>
</dbReference>
<dbReference type="Gene3D" id="2.10.80.10">
    <property type="entry name" value="Lipase, subunit A"/>
    <property type="match status" value="1"/>
</dbReference>
<dbReference type="InterPro" id="IPR048500">
    <property type="entry name" value="DIKK1/2/4_C-subdom1"/>
</dbReference>
<dbReference type="RefSeq" id="XP_014065108.2">
    <property type="nucleotide sequence ID" value="XM_014209633.2"/>
</dbReference>
<keyword evidence="6 8" id="KW-0732">Signal</keyword>
<dbReference type="InterPro" id="IPR039863">
    <property type="entry name" value="DKK1-4"/>
</dbReference>
<dbReference type="AlphaFoldDB" id="A0A1S3SL89"/>
<evidence type="ECO:0000256" key="6">
    <source>
        <dbReference type="ARBA" id="ARBA00022729"/>
    </source>
</evidence>
<comment type="similarity">
    <text evidence="2">Belongs to the dickkopf family.</text>
</comment>
<dbReference type="Pfam" id="PF04706">
    <property type="entry name" value="Dickkopf_N"/>
    <property type="match status" value="1"/>
</dbReference>
<dbReference type="KEGG" id="sasa:106610335"/>
<keyword evidence="3" id="KW-0217">Developmental protein</keyword>
<reference evidence="13" key="1">
    <citation type="submission" date="2025-08" db="UniProtKB">
        <authorList>
            <consortium name="RefSeq"/>
        </authorList>
    </citation>
    <scope>IDENTIFICATION</scope>
</reference>
<feature type="domain" description="Dickkopf-related protein 1/2/4 C-terminal subdomain 1" evidence="11">
    <location>
        <begin position="167"/>
        <end position="196"/>
    </location>
</feature>
<feature type="chain" id="PRO_5047040217" evidence="8">
    <location>
        <begin position="26"/>
        <end position="247"/>
    </location>
</feature>
<evidence type="ECO:0000313" key="12">
    <source>
        <dbReference type="Proteomes" id="UP001652741"/>
    </source>
</evidence>
<keyword evidence="5" id="KW-0879">Wnt signaling pathway</keyword>
<dbReference type="InterPro" id="IPR048499">
    <property type="entry name" value="DIKK1/2/4_C-subdom2"/>
</dbReference>
<evidence type="ECO:0000259" key="9">
    <source>
        <dbReference type="Pfam" id="PF04706"/>
    </source>
</evidence>
<evidence type="ECO:0000256" key="2">
    <source>
        <dbReference type="ARBA" id="ARBA00010842"/>
    </source>
</evidence>
<evidence type="ECO:0000256" key="5">
    <source>
        <dbReference type="ARBA" id="ARBA00022687"/>
    </source>
</evidence>
<dbReference type="STRING" id="8030.ENSSSAP00000050850"/>
<evidence type="ECO:0000256" key="1">
    <source>
        <dbReference type="ARBA" id="ARBA00004613"/>
    </source>
</evidence>
<evidence type="ECO:0000256" key="8">
    <source>
        <dbReference type="SAM" id="SignalP"/>
    </source>
</evidence>
<dbReference type="GO" id="GO:0016055">
    <property type="term" value="P:Wnt signaling pathway"/>
    <property type="evidence" value="ECO:0007669"/>
    <property type="project" value="UniProtKB-KW"/>
</dbReference>
<dbReference type="OMA" id="THAKGHE"/>